<feature type="domain" description="CheR-type methyltransferase" evidence="1">
    <location>
        <begin position="1"/>
        <end position="284"/>
    </location>
</feature>
<dbReference type="InterPro" id="IPR000780">
    <property type="entry name" value="CheR_MeTrfase"/>
</dbReference>
<dbReference type="AlphaFoldDB" id="A0A0Q4B9W4"/>
<dbReference type="SUPFAM" id="SSF53335">
    <property type="entry name" value="S-adenosyl-L-methionine-dependent methyltransferases"/>
    <property type="match status" value="1"/>
</dbReference>
<dbReference type="PANTHER" id="PTHR24422:SF8">
    <property type="entry name" value="CHEMOTAXIS PROTEIN"/>
    <property type="match status" value="1"/>
</dbReference>
<keyword evidence="3" id="KW-1185">Reference proteome</keyword>
<dbReference type="InterPro" id="IPR022642">
    <property type="entry name" value="CheR_C"/>
</dbReference>
<dbReference type="Gene3D" id="3.40.50.150">
    <property type="entry name" value="Vaccinia Virus protein VP39"/>
    <property type="match status" value="1"/>
</dbReference>
<dbReference type="STRING" id="1702214.AL399_00555"/>
<evidence type="ECO:0000313" key="3">
    <source>
        <dbReference type="Proteomes" id="UP000054172"/>
    </source>
</evidence>
<sequence>MENTVDEEQLCQFVGALRQHTAFDLSDYSEKSLRRRLAKLLDDEHITLGQLLGRIALDPCYGERVMNRITVNTSELFRDPPVWITLRRSIYPSFRTHSQINVWHAGCSMGQEVYSDMMLLNELGLLEHARICASDINSDILGQAALGCYRYRFNLSYLDNFDRVINTNPLNYEEKPEVPYSKYFTIDKERDEIRMHDFLRQKIRFRRNDLVRCANPFFMKFDIIFCRNVVIYFNNQLQNRIFEMFYQNLYPGGVLVLGLHESIVGPMAERYSRMAQVYMRKDSQEC</sequence>
<dbReference type="PRINTS" id="PR00996">
    <property type="entry name" value="CHERMTFRASE"/>
</dbReference>
<accession>A0A0Q4B9W4</accession>
<dbReference type="Pfam" id="PF01739">
    <property type="entry name" value="CheR"/>
    <property type="match status" value="2"/>
</dbReference>
<dbReference type="Proteomes" id="UP000054172">
    <property type="component" value="Unassembled WGS sequence"/>
</dbReference>
<evidence type="ECO:0000259" key="1">
    <source>
        <dbReference type="PROSITE" id="PS50123"/>
    </source>
</evidence>
<dbReference type="PATRIC" id="fig|1702214.3.peg.747"/>
<comment type="caution">
    <text evidence="2">The sequence shown here is derived from an EMBL/GenBank/DDBJ whole genome shotgun (WGS) entry which is preliminary data.</text>
</comment>
<reference evidence="2" key="1">
    <citation type="submission" date="2015-08" db="EMBL/GenBank/DDBJ databases">
        <title>Candidatus Bacteriodes Periocalifornicus.</title>
        <authorList>
            <person name="McLean J.S."/>
            <person name="Kelley S."/>
        </authorList>
    </citation>
    <scope>NUCLEOTIDE SEQUENCE [LARGE SCALE GENOMIC DNA]</scope>
    <source>
        <strain evidence="2">12B</strain>
    </source>
</reference>
<gene>
    <name evidence="2" type="ORF">AL399_00555</name>
</gene>
<organism evidence="2 3">
    <name type="scientific">Candidatus [Bacteroides] periocalifornicus</name>
    <dbReference type="NCBI Taxonomy" id="1702214"/>
    <lineage>
        <taxon>Bacteria</taxon>
        <taxon>Pseudomonadati</taxon>
        <taxon>Bacteroidota</taxon>
    </lineage>
</organism>
<protein>
    <recommendedName>
        <fullName evidence="1">CheR-type methyltransferase domain-containing protein</fullName>
    </recommendedName>
</protein>
<proteinExistence type="predicted"/>
<dbReference type="CDD" id="cd02440">
    <property type="entry name" value="AdoMet_MTases"/>
    <property type="match status" value="1"/>
</dbReference>
<dbReference type="GO" id="GO:0008757">
    <property type="term" value="F:S-adenosylmethionine-dependent methyltransferase activity"/>
    <property type="evidence" value="ECO:0007669"/>
    <property type="project" value="InterPro"/>
</dbReference>
<evidence type="ECO:0000313" key="2">
    <source>
        <dbReference type="EMBL" id="KQM09644.1"/>
    </source>
</evidence>
<name>A0A0Q4B9W4_9BACT</name>
<dbReference type="PROSITE" id="PS50123">
    <property type="entry name" value="CHER"/>
    <property type="match status" value="1"/>
</dbReference>
<dbReference type="InterPro" id="IPR050903">
    <property type="entry name" value="Bact_Chemotaxis_MeTrfase"/>
</dbReference>
<dbReference type="EMBL" id="LIIK01000002">
    <property type="protein sequence ID" value="KQM09644.1"/>
    <property type="molecule type" value="Genomic_DNA"/>
</dbReference>
<dbReference type="SMART" id="SM00138">
    <property type="entry name" value="MeTrc"/>
    <property type="match status" value="1"/>
</dbReference>
<dbReference type="InterPro" id="IPR029063">
    <property type="entry name" value="SAM-dependent_MTases_sf"/>
</dbReference>
<dbReference type="PANTHER" id="PTHR24422">
    <property type="entry name" value="CHEMOTAXIS PROTEIN METHYLTRANSFERASE"/>
    <property type="match status" value="1"/>
</dbReference>